<comment type="subcellular location">
    <subcellularLocation>
        <location evidence="1">Nucleus</location>
    </subcellularLocation>
</comment>
<evidence type="ECO:0000313" key="4">
    <source>
        <dbReference type="Proteomes" id="UP000033483"/>
    </source>
</evidence>
<dbReference type="PANTHER" id="PTHR37534">
    <property type="entry name" value="TRANSCRIPTIONAL ACTIVATOR PROTEIN UGA3"/>
    <property type="match status" value="1"/>
</dbReference>
<dbReference type="InterPro" id="IPR021858">
    <property type="entry name" value="Fun_TF"/>
</dbReference>
<proteinExistence type="predicted"/>
<dbReference type="GO" id="GO:0003700">
    <property type="term" value="F:DNA-binding transcription factor activity"/>
    <property type="evidence" value="ECO:0007669"/>
    <property type="project" value="TreeGrafter"/>
</dbReference>
<reference evidence="3 4" key="1">
    <citation type="submission" date="2015-03" db="EMBL/GenBank/DDBJ databases">
        <authorList>
            <person name="Radwan O."/>
            <person name="Al-Naeli F.A."/>
            <person name="Rendon G.A."/>
            <person name="Fields C."/>
        </authorList>
    </citation>
    <scope>NUCLEOTIDE SEQUENCE [LARGE SCALE GENOMIC DNA]</scope>
    <source>
        <strain evidence="3">CR-DP1</strain>
    </source>
</reference>
<dbReference type="EMBL" id="LAEV01001983">
    <property type="protein sequence ID" value="KKA26741.1"/>
    <property type="molecule type" value="Genomic_DNA"/>
</dbReference>
<keyword evidence="2" id="KW-0539">Nucleus</keyword>
<name>A0A0F4Z9E4_9PEZI</name>
<protein>
    <recommendedName>
        <fullName evidence="5">Transcription factor domain-containing protein</fullName>
    </recommendedName>
</protein>
<gene>
    <name evidence="3" type="ORF">TD95_000888</name>
</gene>
<dbReference type="Proteomes" id="UP000033483">
    <property type="component" value="Unassembled WGS sequence"/>
</dbReference>
<organism evidence="3 4">
    <name type="scientific">Thielaviopsis punctulata</name>
    <dbReference type="NCBI Taxonomy" id="72032"/>
    <lineage>
        <taxon>Eukaryota</taxon>
        <taxon>Fungi</taxon>
        <taxon>Dikarya</taxon>
        <taxon>Ascomycota</taxon>
        <taxon>Pezizomycotina</taxon>
        <taxon>Sordariomycetes</taxon>
        <taxon>Hypocreomycetidae</taxon>
        <taxon>Microascales</taxon>
        <taxon>Ceratocystidaceae</taxon>
        <taxon>Thielaviopsis</taxon>
    </lineage>
</organism>
<dbReference type="Pfam" id="PF11951">
    <property type="entry name" value="Fungal_trans_2"/>
    <property type="match status" value="1"/>
</dbReference>
<dbReference type="GO" id="GO:0045944">
    <property type="term" value="P:positive regulation of transcription by RNA polymerase II"/>
    <property type="evidence" value="ECO:0007669"/>
    <property type="project" value="TreeGrafter"/>
</dbReference>
<evidence type="ECO:0000256" key="2">
    <source>
        <dbReference type="ARBA" id="ARBA00023242"/>
    </source>
</evidence>
<accession>A0A0F4Z9E4</accession>
<keyword evidence="4" id="KW-1185">Reference proteome</keyword>
<dbReference type="AlphaFoldDB" id="A0A0F4Z9E4"/>
<evidence type="ECO:0008006" key="5">
    <source>
        <dbReference type="Google" id="ProtNLM"/>
    </source>
</evidence>
<sequence length="393" mass="44847">MYIFLMPYDDAERNPYRALLPEIAVAEPHLLSLLLAYSASHRARLLGHKEPEVRMARWITDVIPRLNSDFSQSPGHSNASIANLASTIMLSSLEIISPNAFGSKIGWQNHLHFAREMMMSHCLWRPDTNTKEGECCAFLWSWFAYLDVLGSLSGGQWSNEISSKWVKSYEIIGREHPNPDEIDCIMGFTIRCVSLLARVSELCRKTTAQRMLPGRKINLNWQPDNETRETAEMLAMELRESLSRDSRVCQHIRPGSVDHKSLLEMFSTNEAFHWAGLIHLYRRAMGKTREDPLVQEAINKIVYHMSMIRRGGTGETGFLFPMFTAGCETLDMQHRIDIKKRIENVEAHGMKQDTVGRGVANIGSQVSQAKHLMLKVWETGDPWETLMQNEFIG</sequence>
<dbReference type="GO" id="GO:0005634">
    <property type="term" value="C:nucleus"/>
    <property type="evidence" value="ECO:0007669"/>
    <property type="project" value="UniProtKB-SubCell"/>
</dbReference>
<dbReference type="OrthoDB" id="5229455at2759"/>
<dbReference type="GO" id="GO:0000976">
    <property type="term" value="F:transcription cis-regulatory region binding"/>
    <property type="evidence" value="ECO:0007669"/>
    <property type="project" value="TreeGrafter"/>
</dbReference>
<comment type="caution">
    <text evidence="3">The sequence shown here is derived from an EMBL/GenBank/DDBJ whole genome shotgun (WGS) entry which is preliminary data.</text>
</comment>
<evidence type="ECO:0000313" key="3">
    <source>
        <dbReference type="EMBL" id="KKA26741.1"/>
    </source>
</evidence>
<evidence type="ECO:0000256" key="1">
    <source>
        <dbReference type="ARBA" id="ARBA00004123"/>
    </source>
</evidence>
<dbReference type="PANTHER" id="PTHR37534:SF43">
    <property type="entry name" value="FINGER DOMAIN PROTEIN, PUTATIVE (AFU_ORTHOLOGUE AFUA_1G01850)-RELATED"/>
    <property type="match status" value="1"/>
</dbReference>